<organism evidence="1 2">
    <name type="scientific">Agrobacterium deltaense NCPPB 1641</name>
    <dbReference type="NCBI Taxonomy" id="1183425"/>
    <lineage>
        <taxon>Bacteria</taxon>
        <taxon>Pseudomonadati</taxon>
        <taxon>Pseudomonadota</taxon>
        <taxon>Alphaproteobacteria</taxon>
        <taxon>Hyphomicrobiales</taxon>
        <taxon>Rhizobiaceae</taxon>
        <taxon>Rhizobium/Agrobacterium group</taxon>
        <taxon>Agrobacterium</taxon>
    </lineage>
</organism>
<dbReference type="EMBL" id="FCNP01000013">
    <property type="protein sequence ID" value="CVI55170.1"/>
    <property type="molecule type" value="Genomic_DNA"/>
</dbReference>
<accession>A0A1S7TLE2</accession>
<keyword evidence="2" id="KW-1185">Reference proteome</keyword>
<gene>
    <name evidence="1" type="ORF">AGR7A_Cc200006</name>
</gene>
<dbReference type="Proteomes" id="UP000192140">
    <property type="component" value="Unassembled WGS sequence"/>
</dbReference>
<evidence type="ECO:0000313" key="2">
    <source>
        <dbReference type="Proteomes" id="UP000192140"/>
    </source>
</evidence>
<name>A0A1S7TLE2_9HYPH</name>
<reference evidence="1" key="1">
    <citation type="submission" date="2016-01" db="EMBL/GenBank/DDBJ databases">
        <authorList>
            <person name="Regsiter A."/>
            <person name="william w."/>
        </authorList>
    </citation>
    <scope>NUCLEOTIDE SEQUENCE</scope>
    <source>
        <strain evidence="1">NCPPB 1641</strain>
    </source>
</reference>
<dbReference type="AlphaFoldDB" id="A0A1S7TLE2"/>
<proteinExistence type="predicted"/>
<comment type="caution">
    <text evidence="1">The sequence shown here is derived from an EMBL/GenBank/DDBJ whole genome shotgun (WGS) entry which is preliminary data.</text>
</comment>
<evidence type="ECO:0000313" key="1">
    <source>
        <dbReference type="EMBL" id="CVI55170.1"/>
    </source>
</evidence>
<sequence>MRDQINTLYRSQIRLHGQTDRHRFLKSISSIRIKRSIAGLRPLLSFTIAASLNISIKTKNKTTLN</sequence>
<protein>
    <submittedName>
        <fullName evidence="1">Uncharacterized protein</fullName>
    </submittedName>
</protein>